<dbReference type="RefSeq" id="WP_151597492.1">
    <property type="nucleotide sequence ID" value="NZ_WBMS02000032.1"/>
</dbReference>
<dbReference type="EMBL" id="WBMS02000032">
    <property type="protein sequence ID" value="MWA04990.1"/>
    <property type="molecule type" value="Genomic_DNA"/>
</dbReference>
<reference evidence="2" key="1">
    <citation type="submission" date="2019-12" db="EMBL/GenBank/DDBJ databases">
        <title>Actinomadura physcomitrii sp. nov., a novel actinomycete isolated from moss [Physcomitrium sphaericum (Ludw) Fuernr].</title>
        <authorList>
            <person name="Zhuang X."/>
        </authorList>
    </citation>
    <scope>NUCLEOTIDE SEQUENCE [LARGE SCALE GENOMIC DNA]</scope>
    <source>
        <strain evidence="2">LD22</strain>
    </source>
</reference>
<name>A0A6I4MJB2_9ACTN</name>
<dbReference type="AlphaFoldDB" id="A0A6I4MJB2"/>
<sequence length="69" mass="7491">MSSRERYVGWRKSSYSGTGNNCVEAGRAGGRRVGVRDTAAGQAGPVLEFEVSAWAALLTEIREGRHRLP</sequence>
<dbReference type="Pfam" id="PF04149">
    <property type="entry name" value="DUF397"/>
    <property type="match status" value="1"/>
</dbReference>
<evidence type="ECO:0000259" key="1">
    <source>
        <dbReference type="Pfam" id="PF04149"/>
    </source>
</evidence>
<evidence type="ECO:0000313" key="2">
    <source>
        <dbReference type="EMBL" id="MWA04990.1"/>
    </source>
</evidence>
<accession>A0A6I4MJB2</accession>
<evidence type="ECO:0000313" key="3">
    <source>
        <dbReference type="Proteomes" id="UP000462055"/>
    </source>
</evidence>
<organism evidence="2 3">
    <name type="scientific">Actinomadura physcomitrii</name>
    <dbReference type="NCBI Taxonomy" id="2650748"/>
    <lineage>
        <taxon>Bacteria</taxon>
        <taxon>Bacillati</taxon>
        <taxon>Actinomycetota</taxon>
        <taxon>Actinomycetes</taxon>
        <taxon>Streptosporangiales</taxon>
        <taxon>Thermomonosporaceae</taxon>
        <taxon>Actinomadura</taxon>
    </lineage>
</organism>
<keyword evidence="3" id="KW-1185">Reference proteome</keyword>
<dbReference type="Proteomes" id="UP000462055">
    <property type="component" value="Unassembled WGS sequence"/>
</dbReference>
<dbReference type="InterPro" id="IPR007278">
    <property type="entry name" value="DUF397"/>
</dbReference>
<protein>
    <submittedName>
        <fullName evidence="2">DUF397 domain-containing protein</fullName>
    </submittedName>
</protein>
<proteinExistence type="predicted"/>
<feature type="domain" description="DUF397" evidence="1">
    <location>
        <begin position="9"/>
        <end position="62"/>
    </location>
</feature>
<gene>
    <name evidence="2" type="ORF">F8568_032420</name>
</gene>
<comment type="caution">
    <text evidence="2">The sequence shown here is derived from an EMBL/GenBank/DDBJ whole genome shotgun (WGS) entry which is preliminary data.</text>
</comment>